<proteinExistence type="predicted"/>
<comment type="caution">
    <text evidence="2">The sequence shown here is derived from an EMBL/GenBank/DDBJ whole genome shotgun (WGS) entry which is preliminary data.</text>
</comment>
<keyword evidence="1" id="KW-0472">Membrane</keyword>
<dbReference type="InterPro" id="IPR022172">
    <property type="entry name" value="DUF3703"/>
</dbReference>
<keyword evidence="3" id="KW-1185">Reference proteome</keyword>
<gene>
    <name evidence="2" type="ORF">DXH95_09305</name>
</gene>
<accession>A0A371BJF2</accession>
<keyword evidence="1" id="KW-1133">Transmembrane helix</keyword>
<dbReference type="EMBL" id="QRGP01000001">
    <property type="protein sequence ID" value="RDV07513.1"/>
    <property type="molecule type" value="Genomic_DNA"/>
</dbReference>
<dbReference type="RefSeq" id="WP_115549060.1">
    <property type="nucleotide sequence ID" value="NZ_QRGP01000001.1"/>
</dbReference>
<sequence>MALNVKAAFRRELEYAQSAESKGDFAVAKAHLERAHILGQRWYISHMQSHYRMFRLALKQSDTKEVRGQIVRMIGAGPFHLAGWIPVGNTGGADVSPTLPMPIPADIQPYLQGHSLRNGLIVRGVLLVSLAAAYFLFM</sequence>
<dbReference type="Pfam" id="PF12487">
    <property type="entry name" value="DUF3703"/>
    <property type="match status" value="1"/>
</dbReference>
<protein>
    <submittedName>
        <fullName evidence="2">DUF3703 domain-containing protein</fullName>
    </submittedName>
</protein>
<dbReference type="AlphaFoldDB" id="A0A371BJF2"/>
<evidence type="ECO:0000313" key="2">
    <source>
        <dbReference type="EMBL" id="RDV07513.1"/>
    </source>
</evidence>
<reference evidence="3" key="1">
    <citation type="submission" date="2018-08" db="EMBL/GenBank/DDBJ databases">
        <authorList>
            <person name="Kim S.-J."/>
            <person name="Jung G.-Y."/>
        </authorList>
    </citation>
    <scope>NUCLEOTIDE SEQUENCE [LARGE SCALE GENOMIC DNA]</scope>
    <source>
        <strain evidence="3">GY_G</strain>
    </source>
</reference>
<name>A0A371BJF2_9SPHN</name>
<organism evidence="2 3">
    <name type="scientific">Sphingorhabdus pulchriflava</name>
    <dbReference type="NCBI Taxonomy" id="2292257"/>
    <lineage>
        <taxon>Bacteria</taxon>
        <taxon>Pseudomonadati</taxon>
        <taxon>Pseudomonadota</taxon>
        <taxon>Alphaproteobacteria</taxon>
        <taxon>Sphingomonadales</taxon>
        <taxon>Sphingomonadaceae</taxon>
        <taxon>Sphingorhabdus</taxon>
    </lineage>
</organism>
<dbReference type="OrthoDB" id="9799416at2"/>
<evidence type="ECO:0000313" key="3">
    <source>
        <dbReference type="Proteomes" id="UP000263833"/>
    </source>
</evidence>
<dbReference type="Proteomes" id="UP000263833">
    <property type="component" value="Unassembled WGS sequence"/>
</dbReference>
<evidence type="ECO:0000256" key="1">
    <source>
        <dbReference type="SAM" id="Phobius"/>
    </source>
</evidence>
<keyword evidence="1" id="KW-0812">Transmembrane</keyword>
<feature type="transmembrane region" description="Helical" evidence="1">
    <location>
        <begin position="120"/>
        <end position="137"/>
    </location>
</feature>